<evidence type="ECO:0000256" key="1">
    <source>
        <dbReference type="SAM" id="MobiDB-lite"/>
    </source>
</evidence>
<dbReference type="InterPro" id="IPR036397">
    <property type="entry name" value="RNaseH_sf"/>
</dbReference>
<proteinExistence type="predicted"/>
<evidence type="ECO:0000313" key="3">
    <source>
        <dbReference type="Proteomes" id="UP000005237"/>
    </source>
</evidence>
<dbReference type="AlphaFoldDB" id="A0A8R1ETL8"/>
<reference evidence="3" key="1">
    <citation type="submission" date="2010-08" db="EMBL/GenBank/DDBJ databases">
        <authorList>
            <consortium name="Caenorhabditis japonica Sequencing Consortium"/>
            <person name="Wilson R.K."/>
        </authorList>
    </citation>
    <scope>NUCLEOTIDE SEQUENCE [LARGE SCALE GENOMIC DNA]</scope>
    <source>
        <strain evidence="3">DF5081</strain>
    </source>
</reference>
<feature type="compositionally biased region" description="Basic and acidic residues" evidence="1">
    <location>
        <begin position="43"/>
        <end position="63"/>
    </location>
</feature>
<accession>A0A8R1ETL8</accession>
<dbReference type="Proteomes" id="UP000005237">
    <property type="component" value="Unassembled WGS sequence"/>
</dbReference>
<dbReference type="Gene3D" id="3.30.420.10">
    <property type="entry name" value="Ribonuclease H-like superfamily/Ribonuclease H"/>
    <property type="match status" value="1"/>
</dbReference>
<evidence type="ECO:0000313" key="2">
    <source>
        <dbReference type="EnsemblMetazoa" id="CJA42362.1"/>
    </source>
</evidence>
<name>A0A8R1ETL8_CAEJA</name>
<keyword evidence="3" id="KW-1185">Reference proteome</keyword>
<dbReference type="EnsemblMetazoa" id="CJA42362.1">
    <property type="protein sequence ID" value="CJA42362.1"/>
    <property type="gene ID" value="WBGene00218210"/>
</dbReference>
<feature type="region of interest" description="Disordered" evidence="1">
    <location>
        <begin position="43"/>
        <end position="70"/>
    </location>
</feature>
<organism evidence="2 3">
    <name type="scientific">Caenorhabditis japonica</name>
    <dbReference type="NCBI Taxonomy" id="281687"/>
    <lineage>
        <taxon>Eukaryota</taxon>
        <taxon>Metazoa</taxon>
        <taxon>Ecdysozoa</taxon>
        <taxon>Nematoda</taxon>
        <taxon>Chromadorea</taxon>
        <taxon>Rhabditida</taxon>
        <taxon>Rhabditina</taxon>
        <taxon>Rhabditomorpha</taxon>
        <taxon>Rhabditoidea</taxon>
        <taxon>Rhabditidae</taxon>
        <taxon>Peloderinae</taxon>
        <taxon>Caenorhabditis</taxon>
    </lineage>
</organism>
<dbReference type="GO" id="GO:0003676">
    <property type="term" value="F:nucleic acid binding"/>
    <property type="evidence" value="ECO:0007669"/>
    <property type="project" value="InterPro"/>
</dbReference>
<protein>
    <submittedName>
        <fullName evidence="2">Uncharacterized protein</fullName>
    </submittedName>
</protein>
<sequence length="166" mass="18874">MELSWGTVPHPPYSPGIAPSDYHLLRPVKLFLKKKRFAKYEDLKMTPKERSSGNRPEWRRMQGDTKSVQKKNHTSFVKTYLSNHCTILGKILSTRKIIGKSGKPPSGELHQVQRRCGESEAFPEMLHCQGATNVKTMEGPGGRSYSPWVGCYAIRSGWKRRSVTEN</sequence>
<reference evidence="2" key="2">
    <citation type="submission" date="2022-06" db="UniProtKB">
        <authorList>
            <consortium name="EnsemblMetazoa"/>
        </authorList>
    </citation>
    <scope>IDENTIFICATION</scope>
    <source>
        <strain evidence="2">DF5081</strain>
    </source>
</reference>